<dbReference type="InterPro" id="IPR008948">
    <property type="entry name" value="L-Aspartase-like"/>
</dbReference>
<reference evidence="1" key="1">
    <citation type="journal article" date="2021" name="Microb. Physiol.">
        <title>Proteogenomic Insights into the Physiology of Marine, Sulfate-Reducing, Filamentous Desulfonema limicola and Desulfonema magnum.</title>
        <authorList>
            <person name="Schnaars V."/>
            <person name="Wohlbrand L."/>
            <person name="Scheve S."/>
            <person name="Hinrichs C."/>
            <person name="Reinhardt R."/>
            <person name="Rabus R."/>
        </authorList>
    </citation>
    <scope>NUCLEOTIDE SEQUENCE</scope>
    <source>
        <strain evidence="1">5ac10</strain>
    </source>
</reference>
<dbReference type="PROSITE" id="PS00488">
    <property type="entry name" value="PAL_HISTIDASE"/>
    <property type="match status" value="1"/>
</dbReference>
<keyword evidence="2" id="KW-1185">Reference proteome</keyword>
<evidence type="ECO:0000313" key="2">
    <source>
        <dbReference type="Proteomes" id="UP000663720"/>
    </source>
</evidence>
<dbReference type="SUPFAM" id="SSF48557">
    <property type="entry name" value="L-aspartase-like"/>
    <property type="match status" value="1"/>
</dbReference>
<dbReference type="Gene3D" id="1.20.200.10">
    <property type="entry name" value="Fumarase/aspartase (Central domain)"/>
    <property type="match status" value="1"/>
</dbReference>
<dbReference type="Gene3D" id="1.10.275.10">
    <property type="entry name" value="Fumarase/aspartase (N-terminal domain)"/>
    <property type="match status" value="1"/>
</dbReference>
<sequence>MKILDHAERGAAHSTASFKDSKDAVIISGRDLTVDDIVQVSRREKKAELTKDENIVSHVHQSRNTVLKSVEAGYPIYGVTTVFGGMAHILLKKEEAEELQNNMPWPHKTGAGKRLSDSSVRASMMLRANSLMRGVSGVRLEIIQRLVDCLNADMIPHVYDLGSIGASGDLVPLAYILGSVIGLGPEFKVNFRGMETDCLSALKSLNLPAVKLEAKESLAVMNGTSVMSGVAANCVYDLRALLALSLGSHALFIQGLRGTSQSFHPFIQQHKPHPGQILCAEQMINLLKGSQLAHNDHNTQHREEKHKLVQDRYSMRCIPQFLGPVIDGLAVITKQVEVEINSATDNPLIDPETDEYYYCGNFLGQYIAVGMDQLRYYISLLAKHLDVQIAMLVAPEFNNGLAPSLVGNESRRVNIGLKGLQISGNSIMPQLSFFGNSLADRFPTHAEQFNQNINSQGFGSANLARQSVDMFQQYMAICLMFGVQSVDLRTKIMLGHYDARKALSSATLPLYESILDVLDIKPSETKPYVFNDNEQALDLHIMKIAADIASGTRILNSVKQTMDSLKNHNPIGI</sequence>
<proteinExistence type="predicted"/>
<accession>A0A975B775</accession>
<organism evidence="1 2">
    <name type="scientific">Desulfonema limicola</name>
    <dbReference type="NCBI Taxonomy" id="45656"/>
    <lineage>
        <taxon>Bacteria</taxon>
        <taxon>Pseudomonadati</taxon>
        <taxon>Thermodesulfobacteriota</taxon>
        <taxon>Desulfobacteria</taxon>
        <taxon>Desulfobacterales</taxon>
        <taxon>Desulfococcaceae</taxon>
        <taxon>Desulfonema</taxon>
    </lineage>
</organism>
<dbReference type="EMBL" id="CP061799">
    <property type="protein sequence ID" value="QTA80122.1"/>
    <property type="molecule type" value="Genomic_DNA"/>
</dbReference>
<dbReference type="InterPro" id="IPR001106">
    <property type="entry name" value="Aromatic_Lyase"/>
</dbReference>
<dbReference type="PANTHER" id="PTHR10362">
    <property type="entry name" value="HISTIDINE AMMONIA-LYASE"/>
    <property type="match status" value="1"/>
</dbReference>
<dbReference type="RefSeq" id="WP_207691796.1">
    <property type="nucleotide sequence ID" value="NZ_CP061799.1"/>
</dbReference>
<protein>
    <submittedName>
        <fullName evidence="1">AMP-binding enzyme</fullName>
    </submittedName>
</protein>
<dbReference type="AlphaFoldDB" id="A0A975B775"/>
<dbReference type="KEGG" id="dli:dnl_24100"/>
<dbReference type="CDD" id="cd00332">
    <property type="entry name" value="PAL-HAL"/>
    <property type="match status" value="1"/>
</dbReference>
<gene>
    <name evidence="1" type="ORF">dnl_24100</name>
</gene>
<dbReference type="Proteomes" id="UP000663720">
    <property type="component" value="Chromosome"/>
</dbReference>
<dbReference type="GO" id="GO:0016841">
    <property type="term" value="F:ammonia-lyase activity"/>
    <property type="evidence" value="ECO:0007669"/>
    <property type="project" value="InterPro"/>
</dbReference>
<dbReference type="InterPro" id="IPR022313">
    <property type="entry name" value="Phe/His_NH3-lyase_AS"/>
</dbReference>
<evidence type="ECO:0000313" key="1">
    <source>
        <dbReference type="EMBL" id="QTA80122.1"/>
    </source>
</evidence>
<dbReference type="InterPro" id="IPR024083">
    <property type="entry name" value="Fumarase/histidase_N"/>
</dbReference>
<name>A0A975B775_9BACT</name>
<dbReference type="Pfam" id="PF00221">
    <property type="entry name" value="Lyase_aromatic"/>
    <property type="match status" value="1"/>
</dbReference>